<dbReference type="OrthoDB" id="2196228at2759"/>
<accession>A0A1Y1S891</accession>
<reference evidence="4 5" key="1">
    <citation type="journal article" date="2017" name="Environ. Microbiol.">
        <title>Decay of the glycolytic pathway and adaptation to intranuclear parasitism within Enterocytozoonidae microsporidia.</title>
        <authorList>
            <person name="Wiredu Boakye D."/>
            <person name="Jaroenlak P."/>
            <person name="Prachumwat A."/>
            <person name="Williams T.A."/>
            <person name="Bateman K.S."/>
            <person name="Itsathitphaisarn O."/>
            <person name="Sritunyalucksana K."/>
            <person name="Paszkiewicz K.H."/>
            <person name="Moore K.A."/>
            <person name="Stentiford G.D."/>
            <person name="Williams B.A."/>
        </authorList>
    </citation>
    <scope>NUCLEOTIDE SEQUENCE [LARGE SCALE GENOMIC DNA]</scope>
    <source>
        <strain evidence="4 5">GB1</strain>
    </source>
</reference>
<dbReference type="InterPro" id="IPR051425">
    <property type="entry name" value="Formin_Homology"/>
</dbReference>
<dbReference type="Proteomes" id="UP000192639">
    <property type="component" value="Unassembled WGS sequence"/>
</dbReference>
<dbReference type="PROSITE" id="PS51444">
    <property type="entry name" value="FH2"/>
    <property type="match status" value="1"/>
</dbReference>
<evidence type="ECO:0000259" key="3">
    <source>
        <dbReference type="PROSITE" id="PS51444"/>
    </source>
</evidence>
<evidence type="ECO:0000256" key="1">
    <source>
        <dbReference type="SAM" id="Coils"/>
    </source>
</evidence>
<dbReference type="InterPro" id="IPR015425">
    <property type="entry name" value="FH2_Formin"/>
</dbReference>
<dbReference type="PANTHER" id="PTHR45725">
    <property type="entry name" value="FORMIN HOMOLOGY 2 FAMILY MEMBER"/>
    <property type="match status" value="1"/>
</dbReference>
<keyword evidence="2" id="KW-0732">Signal</keyword>
<comment type="caution">
    <text evidence="4">The sequence shown here is derived from an EMBL/GenBank/DDBJ whole genome shotgun (WGS) entry which is preliminary data.</text>
</comment>
<feature type="coiled-coil region" evidence="1">
    <location>
        <begin position="461"/>
        <end position="488"/>
    </location>
</feature>
<dbReference type="VEuPathDB" id="MicrosporidiaDB:ECANGB1_239"/>
<dbReference type="AlphaFoldDB" id="A0A1Y1S891"/>
<evidence type="ECO:0000256" key="2">
    <source>
        <dbReference type="SAM" id="SignalP"/>
    </source>
</evidence>
<feature type="signal peptide" evidence="2">
    <location>
        <begin position="1"/>
        <end position="18"/>
    </location>
</feature>
<organism evidence="4 5">
    <name type="scientific">Enterospora canceri</name>
    <dbReference type="NCBI Taxonomy" id="1081671"/>
    <lineage>
        <taxon>Eukaryota</taxon>
        <taxon>Fungi</taxon>
        <taxon>Fungi incertae sedis</taxon>
        <taxon>Microsporidia</taxon>
        <taxon>Enterocytozoonidae</taxon>
        <taxon>Enterospora</taxon>
    </lineage>
</organism>
<keyword evidence="1" id="KW-0175">Coiled coil</keyword>
<dbReference type="SUPFAM" id="SSF101447">
    <property type="entry name" value="Formin homology 2 domain (FH2 domain)"/>
    <property type="match status" value="1"/>
</dbReference>
<feature type="domain" description="FH2" evidence="3">
    <location>
        <begin position="379"/>
        <end position="694"/>
    </location>
</feature>
<proteinExistence type="predicted"/>
<evidence type="ECO:0000313" key="4">
    <source>
        <dbReference type="EMBL" id="ORD94661.1"/>
    </source>
</evidence>
<dbReference type="Pfam" id="PF02181">
    <property type="entry name" value="FH2"/>
    <property type="match status" value="1"/>
</dbReference>
<name>A0A1Y1S891_9MICR</name>
<protein>
    <submittedName>
        <fullName evidence="4">FORF</fullName>
    </submittedName>
</protein>
<dbReference type="Gene3D" id="1.20.58.2220">
    <property type="entry name" value="Formin, FH2 domain"/>
    <property type="match status" value="1"/>
</dbReference>
<keyword evidence="5" id="KW-1185">Reference proteome</keyword>
<dbReference type="InterPro" id="IPR042201">
    <property type="entry name" value="FH2_Formin_sf"/>
</dbReference>
<gene>
    <name evidence="4" type="ORF">ECANGB1_239</name>
</gene>
<sequence length="694" mass="81035">MHLAIIIAFVLELPPMNTVKEYSLKIEKAVKEYTEKECLEKTRQILAVLNQRRSLLNLMFLKFICIRIKRETILNTFNEMNGFRVLEKTFTSTNCDYLSTLFDIFVVLKPNRPVSIEALENYDAFDKQLFFKYLNGCQGLHALFDNLSANMTYLQYFISDALTWDEIDDELNFIFKLEHEPQMQQIKINIYKHKEKFKCDITYKRLLEILSKSFRKNMINIDAECIEEYKNTIEKYKSGLEDSNAKYLILESKFKELQLSIENKAFDKTSEIKAVKDVVEIKEPEPKVESAAKTEFKRVEAVKEEVKIAKERIKEQEPKTTIEEKTVVEQKPVEIPLSKEETVVQNIAESTIQKTVELDQQETKPKKPKKFSFGKASKAVSMLDTKQVYCGLRWSKMPKGKRTIFTNINILENEKHFKLEEFKVFEKKVVPKEKKAAEATKGSDLICCMDLKKSNAISIALSVIKLTYEELRDQILKLECENEVLIKQLCHYMCTTEEFEKIKKTDPKKMPNADRFFYIIEDLEEFKEAVASQMFLHLYKAKNYTNIFELTIKTYKRILESQSLKELFGRLLVIGNQLNRNGFGGKAEGFTFDSLSKFHTTQIRNLIKPKIDLVKLKEELGEIAHHEAVDALINEFGEVKSAYVKNTVDEEEYSRGCELFSEMKELQQKVIAFFGLETDDKLMEELLGFVEYFL</sequence>
<dbReference type="PANTHER" id="PTHR45725:SF1">
    <property type="entry name" value="DISHEVELLED ASSOCIATED ACTIVATOR OF MORPHOGENESIS, ISOFORM D"/>
    <property type="match status" value="1"/>
</dbReference>
<feature type="chain" id="PRO_5012711259" evidence="2">
    <location>
        <begin position="19"/>
        <end position="694"/>
    </location>
</feature>
<dbReference type="EMBL" id="LWDP01000012">
    <property type="protein sequence ID" value="ORD94661.1"/>
    <property type="molecule type" value="Genomic_DNA"/>
</dbReference>
<evidence type="ECO:0000313" key="5">
    <source>
        <dbReference type="Proteomes" id="UP000192639"/>
    </source>
</evidence>